<dbReference type="GO" id="GO:0032993">
    <property type="term" value="C:protein-DNA complex"/>
    <property type="evidence" value="ECO:0007669"/>
    <property type="project" value="TreeGrafter"/>
</dbReference>
<dbReference type="FunFam" id="3.40.50.2300:FF:000002">
    <property type="entry name" value="DNA-binding response regulator PhoP"/>
    <property type="match status" value="1"/>
</dbReference>
<dbReference type="AlphaFoldDB" id="A0AAJ5X2P4"/>
<dbReference type="PANTHER" id="PTHR48111">
    <property type="entry name" value="REGULATOR OF RPOS"/>
    <property type="match status" value="1"/>
</dbReference>
<protein>
    <submittedName>
        <fullName evidence="10">Response regulator transcription factor</fullName>
    </submittedName>
</protein>
<evidence type="ECO:0000256" key="5">
    <source>
        <dbReference type="ARBA" id="ARBA00023163"/>
    </source>
</evidence>
<keyword evidence="4 7" id="KW-0238">DNA-binding</keyword>
<sequence length="223" mass="24147">MARILLVEDDTPLRRGLAASLKALGHAVDAAPDGKTAVEFARDHAYALIILDIGLPDVSGFDVLRDLRRGGSRTPILILTARDTVDDRVAGLDLGADDYLLKPFAPAELEARVRALVRRGQGEPSPLLVVGSLTLDRGAGVASVNGRGLDLRRREWAVLESLAVRSGKVVPRERLLADVFDYEDEIAPNALEVYIGRLRRKLEPDGPSIRTLRGLGYLLDASA</sequence>
<organism evidence="10 11">
    <name type="scientific">Candidatus Brevundimonas colombiensis</name>
    <dbReference type="NCBI Taxonomy" id="3121376"/>
    <lineage>
        <taxon>Bacteria</taxon>
        <taxon>Pseudomonadati</taxon>
        <taxon>Pseudomonadota</taxon>
        <taxon>Alphaproteobacteria</taxon>
        <taxon>Caulobacterales</taxon>
        <taxon>Caulobacteraceae</taxon>
        <taxon>Brevundimonas</taxon>
    </lineage>
</organism>
<dbReference type="SMART" id="SM00448">
    <property type="entry name" value="REC"/>
    <property type="match status" value="1"/>
</dbReference>
<dbReference type="GO" id="GO:0000976">
    <property type="term" value="F:transcription cis-regulatory region binding"/>
    <property type="evidence" value="ECO:0007669"/>
    <property type="project" value="TreeGrafter"/>
</dbReference>
<dbReference type="InterPro" id="IPR001789">
    <property type="entry name" value="Sig_transdc_resp-reg_receiver"/>
</dbReference>
<dbReference type="SUPFAM" id="SSF52172">
    <property type="entry name" value="CheY-like"/>
    <property type="match status" value="1"/>
</dbReference>
<proteinExistence type="predicted"/>
<keyword evidence="1 6" id="KW-0597">Phosphoprotein</keyword>
<keyword evidence="5" id="KW-0804">Transcription</keyword>
<evidence type="ECO:0000313" key="10">
    <source>
        <dbReference type="EMBL" id="WEK40022.1"/>
    </source>
</evidence>
<dbReference type="SUPFAM" id="SSF46894">
    <property type="entry name" value="C-terminal effector domain of the bipartite response regulators"/>
    <property type="match status" value="1"/>
</dbReference>
<evidence type="ECO:0000256" key="6">
    <source>
        <dbReference type="PROSITE-ProRule" id="PRU00169"/>
    </source>
</evidence>
<dbReference type="Gene3D" id="3.40.50.2300">
    <property type="match status" value="1"/>
</dbReference>
<reference evidence="10" key="1">
    <citation type="submission" date="2023-03" db="EMBL/GenBank/DDBJ databases">
        <title>Andean soil-derived lignocellulolytic bacterial consortium as a source of novel taxa and putative plastic-active enzymes.</title>
        <authorList>
            <person name="Diaz-Garcia L."/>
            <person name="Chuvochina M."/>
            <person name="Feuerriegel G."/>
            <person name="Bunk B."/>
            <person name="Sproer C."/>
            <person name="Streit W.R."/>
            <person name="Rodriguez L.M."/>
            <person name="Overmann J."/>
            <person name="Jimenez D.J."/>
        </authorList>
    </citation>
    <scope>NUCLEOTIDE SEQUENCE</scope>
    <source>
        <strain evidence="10">MAG 833</strain>
    </source>
</reference>
<feature type="domain" description="Response regulatory" evidence="8">
    <location>
        <begin position="3"/>
        <end position="117"/>
    </location>
</feature>
<dbReference type="PANTHER" id="PTHR48111:SF1">
    <property type="entry name" value="TWO-COMPONENT RESPONSE REGULATOR ORR33"/>
    <property type="match status" value="1"/>
</dbReference>
<feature type="domain" description="OmpR/PhoB-type" evidence="9">
    <location>
        <begin position="125"/>
        <end position="221"/>
    </location>
</feature>
<dbReference type="PROSITE" id="PS50110">
    <property type="entry name" value="RESPONSE_REGULATORY"/>
    <property type="match status" value="1"/>
</dbReference>
<dbReference type="EMBL" id="CP119326">
    <property type="protein sequence ID" value="WEK40022.1"/>
    <property type="molecule type" value="Genomic_DNA"/>
</dbReference>
<dbReference type="PROSITE" id="PS51755">
    <property type="entry name" value="OMPR_PHOB"/>
    <property type="match status" value="1"/>
</dbReference>
<dbReference type="InterPro" id="IPR001867">
    <property type="entry name" value="OmpR/PhoB-type_DNA-bd"/>
</dbReference>
<dbReference type="Pfam" id="PF00486">
    <property type="entry name" value="Trans_reg_C"/>
    <property type="match status" value="1"/>
</dbReference>
<dbReference type="SMART" id="SM00862">
    <property type="entry name" value="Trans_reg_C"/>
    <property type="match status" value="1"/>
</dbReference>
<feature type="DNA-binding region" description="OmpR/PhoB-type" evidence="7">
    <location>
        <begin position="125"/>
        <end position="221"/>
    </location>
</feature>
<dbReference type="GO" id="GO:0000156">
    <property type="term" value="F:phosphorelay response regulator activity"/>
    <property type="evidence" value="ECO:0007669"/>
    <property type="project" value="TreeGrafter"/>
</dbReference>
<name>A0AAJ5X2P4_9CAUL</name>
<gene>
    <name evidence="10" type="ORF">P0Y50_16030</name>
</gene>
<evidence type="ECO:0000256" key="3">
    <source>
        <dbReference type="ARBA" id="ARBA00023015"/>
    </source>
</evidence>
<evidence type="ECO:0000313" key="11">
    <source>
        <dbReference type="Proteomes" id="UP001213664"/>
    </source>
</evidence>
<dbReference type="Pfam" id="PF00072">
    <property type="entry name" value="Response_reg"/>
    <property type="match status" value="1"/>
</dbReference>
<keyword evidence="3" id="KW-0805">Transcription regulation</keyword>
<dbReference type="CDD" id="cd00383">
    <property type="entry name" value="trans_reg_C"/>
    <property type="match status" value="1"/>
</dbReference>
<dbReference type="CDD" id="cd17624">
    <property type="entry name" value="REC_OmpR_PmrA-like"/>
    <property type="match status" value="1"/>
</dbReference>
<dbReference type="InterPro" id="IPR011006">
    <property type="entry name" value="CheY-like_superfamily"/>
</dbReference>
<evidence type="ECO:0000259" key="8">
    <source>
        <dbReference type="PROSITE" id="PS50110"/>
    </source>
</evidence>
<dbReference type="InterPro" id="IPR039420">
    <property type="entry name" value="WalR-like"/>
</dbReference>
<dbReference type="Proteomes" id="UP001213664">
    <property type="component" value="Chromosome"/>
</dbReference>
<dbReference type="InterPro" id="IPR036388">
    <property type="entry name" value="WH-like_DNA-bd_sf"/>
</dbReference>
<dbReference type="Gene3D" id="6.10.250.690">
    <property type="match status" value="1"/>
</dbReference>
<feature type="modified residue" description="4-aspartylphosphate" evidence="6">
    <location>
        <position position="52"/>
    </location>
</feature>
<dbReference type="GO" id="GO:0005829">
    <property type="term" value="C:cytosol"/>
    <property type="evidence" value="ECO:0007669"/>
    <property type="project" value="TreeGrafter"/>
</dbReference>
<evidence type="ECO:0000256" key="1">
    <source>
        <dbReference type="ARBA" id="ARBA00022553"/>
    </source>
</evidence>
<keyword evidence="2" id="KW-0902">Two-component regulatory system</keyword>
<evidence type="ECO:0000259" key="9">
    <source>
        <dbReference type="PROSITE" id="PS51755"/>
    </source>
</evidence>
<dbReference type="GO" id="GO:0006355">
    <property type="term" value="P:regulation of DNA-templated transcription"/>
    <property type="evidence" value="ECO:0007669"/>
    <property type="project" value="InterPro"/>
</dbReference>
<dbReference type="Gene3D" id="1.10.10.10">
    <property type="entry name" value="Winged helix-like DNA-binding domain superfamily/Winged helix DNA-binding domain"/>
    <property type="match status" value="1"/>
</dbReference>
<evidence type="ECO:0000256" key="4">
    <source>
        <dbReference type="ARBA" id="ARBA00023125"/>
    </source>
</evidence>
<evidence type="ECO:0000256" key="2">
    <source>
        <dbReference type="ARBA" id="ARBA00023012"/>
    </source>
</evidence>
<dbReference type="InterPro" id="IPR016032">
    <property type="entry name" value="Sig_transdc_resp-reg_C-effctor"/>
</dbReference>
<accession>A0AAJ5X2P4</accession>
<evidence type="ECO:0000256" key="7">
    <source>
        <dbReference type="PROSITE-ProRule" id="PRU01091"/>
    </source>
</evidence>